<gene>
    <name evidence="3" type="ORF">CPELLU_LOCUS13874</name>
</gene>
<dbReference type="PANTHER" id="PTHR19303">
    <property type="entry name" value="TRANSPOSON"/>
    <property type="match status" value="1"/>
</dbReference>
<feature type="domain" description="DDE-1" evidence="2">
    <location>
        <begin position="92"/>
        <end position="223"/>
    </location>
</feature>
<evidence type="ECO:0000313" key="3">
    <source>
        <dbReference type="EMBL" id="CAG8737253.1"/>
    </source>
</evidence>
<keyword evidence="4" id="KW-1185">Reference proteome</keyword>
<dbReference type="Pfam" id="PF03184">
    <property type="entry name" value="DDE_1"/>
    <property type="match status" value="1"/>
</dbReference>
<evidence type="ECO:0000256" key="1">
    <source>
        <dbReference type="SAM" id="Coils"/>
    </source>
</evidence>
<proteinExistence type="predicted"/>
<protein>
    <submittedName>
        <fullName evidence="3">13535_t:CDS:1</fullName>
    </submittedName>
</protein>
<sequence length="405" mass="46318">MRDHPELSFRTLQKLSEAQAQKANMTIVKDYFEKLGKIINEHSLTTAQIWNMDETGFILIPKSEKVIAQKGACQVHKVIHENTTEHISVIPTISAAGSSIPPLFIYKGVRTISGLLEGAPPRAVMGFTDTGYMREDLFQMYLDHFINFISSIRPVLLILDGHKSHINYMSVGFCHQNNILLFALPTHMIHILQPSEIPFAKLKKGYSKAYDKYHTNNGKTVTKHTFAEIFGPIFIETYTPLAICNAYRTTGIWLFNPSAISDDCLDPFLLTEQFNEPADQPLILPLLSQPNHFHFTRLNVNSLKEENIILKNENDLLRSQVEKLNEELETYKNPGTCALRLALKYPFEPMSFLPKKKRKTLPFARLLIEEESWHQLNELNEKAERKAEEIKRKKEIAAQKKEAAA</sequence>
<dbReference type="EMBL" id="CAJVQA010015457">
    <property type="protein sequence ID" value="CAG8737253.1"/>
    <property type="molecule type" value="Genomic_DNA"/>
</dbReference>
<dbReference type="OrthoDB" id="2439318at2759"/>
<dbReference type="InterPro" id="IPR004875">
    <property type="entry name" value="DDE_SF_endonuclease_dom"/>
</dbReference>
<feature type="coiled-coil region" evidence="1">
    <location>
        <begin position="373"/>
        <end position="403"/>
    </location>
</feature>
<keyword evidence="1" id="KW-0175">Coiled coil</keyword>
<dbReference type="GO" id="GO:0005634">
    <property type="term" value="C:nucleus"/>
    <property type="evidence" value="ECO:0007669"/>
    <property type="project" value="TreeGrafter"/>
</dbReference>
<dbReference type="InterPro" id="IPR050863">
    <property type="entry name" value="CenT-Element_Derived"/>
</dbReference>
<organism evidence="3 4">
    <name type="scientific">Cetraspora pellucida</name>
    <dbReference type="NCBI Taxonomy" id="1433469"/>
    <lineage>
        <taxon>Eukaryota</taxon>
        <taxon>Fungi</taxon>
        <taxon>Fungi incertae sedis</taxon>
        <taxon>Mucoromycota</taxon>
        <taxon>Glomeromycotina</taxon>
        <taxon>Glomeromycetes</taxon>
        <taxon>Diversisporales</taxon>
        <taxon>Gigasporaceae</taxon>
        <taxon>Cetraspora</taxon>
    </lineage>
</organism>
<accession>A0A9N9IKM4</accession>
<dbReference type="AlphaFoldDB" id="A0A9N9IKM4"/>
<dbReference type="GO" id="GO:0003677">
    <property type="term" value="F:DNA binding"/>
    <property type="evidence" value="ECO:0007669"/>
    <property type="project" value="TreeGrafter"/>
</dbReference>
<reference evidence="3" key="1">
    <citation type="submission" date="2021-06" db="EMBL/GenBank/DDBJ databases">
        <authorList>
            <person name="Kallberg Y."/>
            <person name="Tangrot J."/>
            <person name="Rosling A."/>
        </authorList>
    </citation>
    <scope>NUCLEOTIDE SEQUENCE</scope>
    <source>
        <strain evidence="3">FL966</strain>
    </source>
</reference>
<feature type="coiled-coil region" evidence="1">
    <location>
        <begin position="300"/>
        <end position="327"/>
    </location>
</feature>
<evidence type="ECO:0000313" key="4">
    <source>
        <dbReference type="Proteomes" id="UP000789759"/>
    </source>
</evidence>
<comment type="caution">
    <text evidence="3">The sequence shown here is derived from an EMBL/GenBank/DDBJ whole genome shotgun (WGS) entry which is preliminary data.</text>
</comment>
<evidence type="ECO:0000259" key="2">
    <source>
        <dbReference type="Pfam" id="PF03184"/>
    </source>
</evidence>
<dbReference type="Proteomes" id="UP000789759">
    <property type="component" value="Unassembled WGS sequence"/>
</dbReference>
<name>A0A9N9IKM4_9GLOM</name>
<dbReference type="PANTHER" id="PTHR19303:SF74">
    <property type="entry name" value="POGO TRANSPOSABLE ELEMENT WITH KRAB DOMAIN"/>
    <property type="match status" value="1"/>
</dbReference>